<dbReference type="AlphaFoldDB" id="A0A6J1LAV0"/>
<reference evidence="3" key="1">
    <citation type="submission" date="2025-08" db="UniProtKB">
        <authorList>
            <consortium name="RefSeq"/>
        </authorList>
    </citation>
    <scope>IDENTIFICATION</scope>
    <source>
        <strain evidence="3">15085-1641.00</strain>
        <tissue evidence="3">Whole body</tissue>
    </source>
</reference>
<proteinExistence type="predicted"/>
<keyword evidence="2" id="KW-1185">Reference proteome</keyword>
<organism evidence="2 3">
    <name type="scientific">Drosophila hydei</name>
    <name type="common">Fruit fly</name>
    <dbReference type="NCBI Taxonomy" id="7224"/>
    <lineage>
        <taxon>Eukaryota</taxon>
        <taxon>Metazoa</taxon>
        <taxon>Ecdysozoa</taxon>
        <taxon>Arthropoda</taxon>
        <taxon>Hexapoda</taxon>
        <taxon>Insecta</taxon>
        <taxon>Pterygota</taxon>
        <taxon>Neoptera</taxon>
        <taxon>Endopterygota</taxon>
        <taxon>Diptera</taxon>
        <taxon>Brachycera</taxon>
        <taxon>Muscomorpha</taxon>
        <taxon>Ephydroidea</taxon>
        <taxon>Drosophilidae</taxon>
        <taxon>Drosophila</taxon>
    </lineage>
</organism>
<dbReference type="RefSeq" id="XP_023161373.2">
    <property type="nucleotide sequence ID" value="XM_023305605.2"/>
</dbReference>
<feature type="compositionally biased region" description="Basic and acidic residues" evidence="1">
    <location>
        <begin position="193"/>
        <end position="203"/>
    </location>
</feature>
<feature type="compositionally biased region" description="Basic and acidic residues" evidence="1">
    <location>
        <begin position="1"/>
        <end position="11"/>
    </location>
</feature>
<dbReference type="KEGG" id="dhe:111593038"/>
<evidence type="ECO:0000313" key="3">
    <source>
        <dbReference type="RefSeq" id="XP_023161373.2"/>
    </source>
</evidence>
<dbReference type="GeneID" id="111593038"/>
<gene>
    <name evidence="3" type="primary">LOC111593038</name>
</gene>
<feature type="compositionally biased region" description="Basic residues" evidence="1">
    <location>
        <begin position="204"/>
        <end position="225"/>
    </location>
</feature>
<dbReference type="OMA" id="SPICNNM"/>
<sequence>MEDVTRIKNEADADYSNLKCEESPSKDDEDACTPLREEGEQSAIDPAAISPMGAAGWESEVDDQDELLPAPPPPSLECEVDIKRSPQNDYCQTPLRVSTTDEPQSESEQNAHLSDAQNDYVGDLMALVAPKEERKELQLGFLDVLSETDFAGVTNGSYSQMNQLDTMDLEPPNIINSEEERELQARIEQRQKELDQLKRTTTEKRRKKHKKEKKHDSHKKRKRSRSISPSSQKSRKERRLLESDRASGSRISSKSIVKPEPEELDFVPVRPEEKSIKVININKLMQRATEPTTQRTVQERRQLGLERAQSVLNLMRLKAAKAPETEFLVVNTIKKLPSLAAYMKSDIFENPSPLCNNFNVRYKFNSTSASNINLNKWGLEPLPDATRALLRLTGIDAMRLMELQRNTKMSLHKLRSTQQAENGKCSREEDDSLSTGLYKSVSTQTDARITNQSRDVGVQAMPASYQGVYWLNPRFDDTDLTQQQTNVMLALKELSASSPSSTCWADRLFRELRTALAIKRAEVKELSQH</sequence>
<accession>A0A6J1LAV0</accession>
<name>A0A6J1LAV0_DROHY</name>
<dbReference type="Proteomes" id="UP000504633">
    <property type="component" value="Unplaced"/>
</dbReference>
<evidence type="ECO:0000256" key="1">
    <source>
        <dbReference type="SAM" id="MobiDB-lite"/>
    </source>
</evidence>
<feature type="compositionally biased region" description="Polar residues" evidence="1">
    <location>
        <begin position="87"/>
        <end position="117"/>
    </location>
</feature>
<dbReference type="OrthoDB" id="7873147at2759"/>
<feature type="region of interest" description="Disordered" evidence="1">
    <location>
        <begin position="1"/>
        <end position="118"/>
    </location>
</feature>
<evidence type="ECO:0000313" key="2">
    <source>
        <dbReference type="Proteomes" id="UP000504633"/>
    </source>
</evidence>
<feature type="region of interest" description="Disordered" evidence="1">
    <location>
        <begin position="193"/>
        <end position="256"/>
    </location>
</feature>
<protein>
    <submittedName>
        <fullName evidence="3">Protein panoramix</fullName>
    </submittedName>
</protein>
<feature type="region of interest" description="Disordered" evidence="1">
    <location>
        <begin position="412"/>
        <end position="431"/>
    </location>
</feature>